<evidence type="ECO:0000256" key="2">
    <source>
        <dbReference type="ARBA" id="ARBA00009539"/>
    </source>
</evidence>
<dbReference type="Proteomes" id="UP000003294">
    <property type="component" value="Unassembled WGS sequence"/>
</dbReference>
<name>D0W3P7_NEICI</name>
<evidence type="ECO:0000256" key="9">
    <source>
        <dbReference type="RuleBase" id="RU004474"/>
    </source>
</evidence>
<keyword evidence="6 8" id="KW-0560">Oxidoreductase</keyword>
<evidence type="ECO:0000256" key="8">
    <source>
        <dbReference type="PIRNR" id="PIRNR000194"/>
    </source>
</evidence>
<evidence type="ECO:0000256" key="1">
    <source>
        <dbReference type="ARBA" id="ARBA00004903"/>
    </source>
</evidence>
<keyword evidence="5 8" id="KW-0521">NADP</keyword>
<dbReference type="UniPathway" id="UPA00077">
    <property type="reaction ID" value="UER00158"/>
</dbReference>
<dbReference type="PROSITE" id="PS51330">
    <property type="entry name" value="DHFR_2"/>
    <property type="match status" value="1"/>
</dbReference>
<dbReference type="PIRSF" id="PIRSF000194">
    <property type="entry name" value="DHFR"/>
    <property type="match status" value="1"/>
</dbReference>
<comment type="catalytic activity">
    <reaction evidence="8">
        <text>(6S)-5,6,7,8-tetrahydrofolate + NADP(+) = 7,8-dihydrofolate + NADPH + H(+)</text>
        <dbReference type="Rhea" id="RHEA:15009"/>
        <dbReference type="ChEBI" id="CHEBI:15378"/>
        <dbReference type="ChEBI" id="CHEBI:57451"/>
        <dbReference type="ChEBI" id="CHEBI:57453"/>
        <dbReference type="ChEBI" id="CHEBI:57783"/>
        <dbReference type="ChEBI" id="CHEBI:58349"/>
        <dbReference type="EC" id="1.5.1.3"/>
    </reaction>
</comment>
<dbReference type="GO" id="GO:0046452">
    <property type="term" value="P:dihydrofolate metabolic process"/>
    <property type="evidence" value="ECO:0007669"/>
    <property type="project" value="TreeGrafter"/>
</dbReference>
<feature type="domain" description="DHFR" evidence="10">
    <location>
        <begin position="31"/>
        <end position="189"/>
    </location>
</feature>
<dbReference type="Pfam" id="PF00186">
    <property type="entry name" value="DHFR_1"/>
    <property type="match status" value="1"/>
</dbReference>
<dbReference type="EC" id="1.5.1.3" evidence="3 8"/>
<dbReference type="FunFam" id="3.40.430.10:FF:000001">
    <property type="entry name" value="Dihydrofolate reductase"/>
    <property type="match status" value="1"/>
</dbReference>
<dbReference type="GO" id="GO:0005829">
    <property type="term" value="C:cytosol"/>
    <property type="evidence" value="ECO:0007669"/>
    <property type="project" value="TreeGrafter"/>
</dbReference>
<comment type="caution">
    <text evidence="11">The sequence shown here is derived from an EMBL/GenBank/DDBJ whole genome shotgun (WGS) entry which is preliminary data.</text>
</comment>
<evidence type="ECO:0000259" key="10">
    <source>
        <dbReference type="PROSITE" id="PS51330"/>
    </source>
</evidence>
<evidence type="ECO:0000256" key="6">
    <source>
        <dbReference type="ARBA" id="ARBA00023002"/>
    </source>
</evidence>
<dbReference type="eggNOG" id="COG0262">
    <property type="taxonomic scope" value="Bacteria"/>
</dbReference>
<dbReference type="InterPro" id="IPR024072">
    <property type="entry name" value="DHFR-like_dom_sf"/>
</dbReference>
<sequence>MLGQVEIFDTEYHKMPSEAFRRHFYGDDMTKITLIAACAENLCIGAGNAMPWHIPEDFAFFKAYTLGKPVIMGRKTWESLPVKPLPERRNIVISRQADYCAAGAETAASLEAALALCAGMEEIVIMGGAQIYAQAMPLATDLRITEVGLTVEGDAFFPEIDRMHWKEAERTERRVSSKGTVYAFVHYLKR</sequence>
<dbReference type="AlphaFoldDB" id="D0W3P7"/>
<dbReference type="PRINTS" id="PR00070">
    <property type="entry name" value="DHFR"/>
</dbReference>
<dbReference type="CDD" id="cd00209">
    <property type="entry name" value="DHFR"/>
    <property type="match status" value="1"/>
</dbReference>
<dbReference type="EMBL" id="ACDY02000006">
    <property type="protein sequence ID" value="EEZ71702.1"/>
    <property type="molecule type" value="Genomic_DNA"/>
</dbReference>
<evidence type="ECO:0000256" key="4">
    <source>
        <dbReference type="ARBA" id="ARBA00022563"/>
    </source>
</evidence>
<dbReference type="SUPFAM" id="SSF53597">
    <property type="entry name" value="Dihydrofolate reductase-like"/>
    <property type="match status" value="1"/>
</dbReference>
<evidence type="ECO:0000313" key="12">
    <source>
        <dbReference type="Proteomes" id="UP000003294"/>
    </source>
</evidence>
<reference evidence="11 12" key="1">
    <citation type="submission" date="2009-10" db="EMBL/GenBank/DDBJ databases">
        <authorList>
            <person name="Weinstock G."/>
            <person name="Sodergren E."/>
            <person name="Clifton S."/>
            <person name="Fulton L."/>
            <person name="Fulton B."/>
            <person name="Courtney L."/>
            <person name="Fronick C."/>
            <person name="Harrison M."/>
            <person name="Strong C."/>
            <person name="Farmer C."/>
            <person name="Delahaunty K."/>
            <person name="Markovic C."/>
            <person name="Hall O."/>
            <person name="Minx P."/>
            <person name="Tomlinson C."/>
            <person name="Mitreva M."/>
            <person name="Nelson J."/>
            <person name="Hou S."/>
            <person name="Wollam A."/>
            <person name="Pepin K.H."/>
            <person name="Johnson M."/>
            <person name="Bhonagiri V."/>
            <person name="Nash W.E."/>
            <person name="Warren W."/>
            <person name="Chinwalla A."/>
            <person name="Mardis E.R."/>
            <person name="Wilson R.K."/>
        </authorList>
    </citation>
    <scope>NUCLEOTIDE SEQUENCE [LARGE SCALE GENOMIC DNA]</scope>
    <source>
        <strain evidence="11 12">ATCC 14685</strain>
    </source>
</reference>
<dbReference type="GO" id="GO:0046655">
    <property type="term" value="P:folic acid metabolic process"/>
    <property type="evidence" value="ECO:0007669"/>
    <property type="project" value="TreeGrafter"/>
</dbReference>
<dbReference type="Gene3D" id="3.40.430.10">
    <property type="entry name" value="Dihydrofolate Reductase, subunit A"/>
    <property type="match status" value="1"/>
</dbReference>
<dbReference type="STRING" id="546262.NEICINOT_04288"/>
<keyword evidence="4 8" id="KW-0554">One-carbon metabolism</keyword>
<dbReference type="PANTHER" id="PTHR48069">
    <property type="entry name" value="DIHYDROFOLATE REDUCTASE"/>
    <property type="match status" value="1"/>
</dbReference>
<comment type="pathway">
    <text evidence="1 8">Cofactor biosynthesis; tetrahydrofolate biosynthesis; 5,6,7,8-tetrahydrofolate from 7,8-dihydrofolate: step 1/1.</text>
</comment>
<evidence type="ECO:0000256" key="3">
    <source>
        <dbReference type="ARBA" id="ARBA00012856"/>
    </source>
</evidence>
<dbReference type="GO" id="GO:0070401">
    <property type="term" value="F:NADP+ binding"/>
    <property type="evidence" value="ECO:0007669"/>
    <property type="project" value="UniProtKB-ARBA"/>
</dbReference>
<dbReference type="InterPro" id="IPR012259">
    <property type="entry name" value="DHFR"/>
</dbReference>
<comment type="function">
    <text evidence="7 8">Key enzyme in folate metabolism. Catalyzes an essential reaction for de novo glycine and purine synthesis, and for DNA precursor synthesis.</text>
</comment>
<comment type="similarity">
    <text evidence="2 8 9">Belongs to the dihydrofolate reductase family.</text>
</comment>
<accession>D0W3P7</accession>
<evidence type="ECO:0000256" key="5">
    <source>
        <dbReference type="ARBA" id="ARBA00022857"/>
    </source>
</evidence>
<dbReference type="GO" id="GO:0006730">
    <property type="term" value="P:one-carbon metabolic process"/>
    <property type="evidence" value="ECO:0007669"/>
    <property type="project" value="UniProtKB-KW"/>
</dbReference>
<dbReference type="InterPro" id="IPR001796">
    <property type="entry name" value="DHFR_dom"/>
</dbReference>
<dbReference type="PROSITE" id="PS00075">
    <property type="entry name" value="DHFR_1"/>
    <property type="match status" value="1"/>
</dbReference>
<dbReference type="GO" id="GO:0046654">
    <property type="term" value="P:tetrahydrofolate biosynthetic process"/>
    <property type="evidence" value="ECO:0007669"/>
    <property type="project" value="UniProtKB-UniPathway"/>
</dbReference>
<dbReference type="InterPro" id="IPR017925">
    <property type="entry name" value="DHFR_CS"/>
</dbReference>
<gene>
    <name evidence="11" type="primary">folA</name>
    <name evidence="11" type="ORF">NEICINOT_04288</name>
</gene>
<evidence type="ECO:0000313" key="11">
    <source>
        <dbReference type="EMBL" id="EEZ71702.1"/>
    </source>
</evidence>
<organism evidence="11 12">
    <name type="scientific">Neisseria cinerea ATCC 14685</name>
    <dbReference type="NCBI Taxonomy" id="546262"/>
    <lineage>
        <taxon>Bacteria</taxon>
        <taxon>Pseudomonadati</taxon>
        <taxon>Pseudomonadota</taxon>
        <taxon>Betaproteobacteria</taxon>
        <taxon>Neisseriales</taxon>
        <taxon>Neisseriaceae</taxon>
        <taxon>Neisseria</taxon>
    </lineage>
</organism>
<proteinExistence type="inferred from homology"/>
<protein>
    <recommendedName>
        <fullName evidence="3 8">Dihydrofolate reductase</fullName>
        <ecNumber evidence="3 8">1.5.1.3</ecNumber>
    </recommendedName>
</protein>
<dbReference type="PANTHER" id="PTHR48069:SF3">
    <property type="entry name" value="DIHYDROFOLATE REDUCTASE"/>
    <property type="match status" value="1"/>
</dbReference>
<evidence type="ECO:0000256" key="7">
    <source>
        <dbReference type="ARBA" id="ARBA00025067"/>
    </source>
</evidence>
<dbReference type="GO" id="GO:0004146">
    <property type="term" value="F:dihydrofolate reductase activity"/>
    <property type="evidence" value="ECO:0007669"/>
    <property type="project" value="UniProtKB-EC"/>
</dbReference>